<accession>A0A6G1EGI4</accession>
<sequence length="197" mass="21288">MYTVRFAINSPSCCLPVSRNYPQLPSKKTHDLTVPSLLRAAPLAPSVHLCGSAISSTILPGVVVSSPTLISQQLRLVPSPPRRRFLLPFRSTSPPHPLVRIWLAALSRGGEGNTPSLESPRSGLGGLHRSPRSTDLASTGQNKCDGYAWLGAKHGVPGGAARRLAPTFLGHQAARQRCLLLLLCRLHLRPPLARRRL</sequence>
<evidence type="ECO:0000256" key="1">
    <source>
        <dbReference type="SAM" id="MobiDB-lite"/>
    </source>
</evidence>
<feature type="region of interest" description="Disordered" evidence="1">
    <location>
        <begin position="110"/>
        <end position="139"/>
    </location>
</feature>
<dbReference type="Proteomes" id="UP000479710">
    <property type="component" value="Unassembled WGS sequence"/>
</dbReference>
<name>A0A6G1EGI4_9ORYZ</name>
<comment type="caution">
    <text evidence="2">The sequence shown here is derived from an EMBL/GenBank/DDBJ whole genome shotgun (WGS) entry which is preliminary data.</text>
</comment>
<proteinExistence type="predicted"/>
<organism evidence="2 3">
    <name type="scientific">Oryza meyeriana var. granulata</name>
    <dbReference type="NCBI Taxonomy" id="110450"/>
    <lineage>
        <taxon>Eukaryota</taxon>
        <taxon>Viridiplantae</taxon>
        <taxon>Streptophyta</taxon>
        <taxon>Embryophyta</taxon>
        <taxon>Tracheophyta</taxon>
        <taxon>Spermatophyta</taxon>
        <taxon>Magnoliopsida</taxon>
        <taxon>Liliopsida</taxon>
        <taxon>Poales</taxon>
        <taxon>Poaceae</taxon>
        <taxon>BOP clade</taxon>
        <taxon>Oryzoideae</taxon>
        <taxon>Oryzeae</taxon>
        <taxon>Oryzinae</taxon>
        <taxon>Oryza</taxon>
        <taxon>Oryza meyeriana</taxon>
    </lineage>
</organism>
<reference evidence="2 3" key="1">
    <citation type="submission" date="2019-11" db="EMBL/GenBank/DDBJ databases">
        <title>Whole genome sequence of Oryza granulata.</title>
        <authorList>
            <person name="Li W."/>
        </authorList>
    </citation>
    <scope>NUCLEOTIDE SEQUENCE [LARGE SCALE GENOMIC DNA]</scope>
    <source>
        <strain evidence="3">cv. Menghai</strain>
        <tissue evidence="2">Leaf</tissue>
    </source>
</reference>
<protein>
    <submittedName>
        <fullName evidence="2">Uncharacterized protein</fullName>
    </submittedName>
</protein>
<gene>
    <name evidence="2" type="ORF">E2562_006747</name>
</gene>
<dbReference type="AlphaFoldDB" id="A0A6G1EGI4"/>
<keyword evidence="3" id="KW-1185">Reference proteome</keyword>
<evidence type="ECO:0000313" key="3">
    <source>
        <dbReference type="Proteomes" id="UP000479710"/>
    </source>
</evidence>
<evidence type="ECO:0000313" key="2">
    <source>
        <dbReference type="EMBL" id="KAF0923791.1"/>
    </source>
</evidence>
<dbReference type="EMBL" id="SPHZ02000003">
    <property type="protein sequence ID" value="KAF0923791.1"/>
    <property type="molecule type" value="Genomic_DNA"/>
</dbReference>